<evidence type="ECO:0000256" key="2">
    <source>
        <dbReference type="ARBA" id="ARBA00022737"/>
    </source>
</evidence>
<dbReference type="Proteomes" id="UP000193920">
    <property type="component" value="Unassembled WGS sequence"/>
</dbReference>
<evidence type="ECO:0000313" key="5">
    <source>
        <dbReference type="Proteomes" id="UP000193920"/>
    </source>
</evidence>
<dbReference type="PROSITE" id="PS00678">
    <property type="entry name" value="WD_REPEATS_1"/>
    <property type="match status" value="1"/>
</dbReference>
<evidence type="ECO:0000256" key="1">
    <source>
        <dbReference type="ARBA" id="ARBA00022574"/>
    </source>
</evidence>
<dbReference type="SMART" id="SM00320">
    <property type="entry name" value="WD40"/>
    <property type="match status" value="3"/>
</dbReference>
<dbReference type="EMBL" id="MCOG01000028">
    <property type="protein sequence ID" value="ORY74665.1"/>
    <property type="molecule type" value="Genomic_DNA"/>
</dbReference>
<dbReference type="PANTHER" id="PTHR19848">
    <property type="entry name" value="WD40 REPEAT PROTEIN"/>
    <property type="match status" value="1"/>
</dbReference>
<keyword evidence="5" id="KW-1185">Reference proteome</keyword>
<dbReference type="PROSITE" id="PS50082">
    <property type="entry name" value="WD_REPEATS_2"/>
    <property type="match status" value="2"/>
</dbReference>
<dbReference type="InterPro" id="IPR020472">
    <property type="entry name" value="WD40_PAC1"/>
</dbReference>
<feature type="repeat" description="WD" evidence="3">
    <location>
        <begin position="95"/>
        <end position="136"/>
    </location>
</feature>
<dbReference type="SUPFAM" id="SSF50978">
    <property type="entry name" value="WD40 repeat-like"/>
    <property type="match status" value="1"/>
</dbReference>
<keyword evidence="2" id="KW-0677">Repeat</keyword>
<feature type="repeat" description="WD" evidence="3">
    <location>
        <begin position="18"/>
        <end position="59"/>
    </location>
</feature>
<dbReference type="PANTHER" id="PTHR19848:SF8">
    <property type="entry name" value="F-BOX AND WD REPEAT DOMAIN CONTAINING 7"/>
    <property type="match status" value="1"/>
</dbReference>
<keyword evidence="1 3" id="KW-0853">WD repeat</keyword>
<dbReference type="InterPro" id="IPR019775">
    <property type="entry name" value="WD40_repeat_CS"/>
</dbReference>
<sequence length="148" mass="16800">DNTCRVWNTQTAQCLGDLEGHTSRIWDISTNQSGTLLASASTDGTTKLWDLEKMICTATLTENGNDIYSVNFHSSEVNNTIKFWDVSSGLRIKTISSYLGEISSVDISSDGKYMISCSKDNSNILWDVRMEKKKKKKKIFFFFHTFFL</sequence>
<reference evidence="4 5" key="1">
    <citation type="submission" date="2016-08" db="EMBL/GenBank/DDBJ databases">
        <title>A Parts List for Fungal Cellulosomes Revealed by Comparative Genomics.</title>
        <authorList>
            <consortium name="DOE Joint Genome Institute"/>
            <person name="Haitjema C.H."/>
            <person name="Gilmore S.P."/>
            <person name="Henske J.K."/>
            <person name="Solomon K.V."/>
            <person name="De Groot R."/>
            <person name="Kuo A."/>
            <person name="Mondo S.J."/>
            <person name="Salamov A.A."/>
            <person name="Labutti K."/>
            <person name="Zhao Z."/>
            <person name="Chiniquy J."/>
            <person name="Barry K."/>
            <person name="Brewer H.M."/>
            <person name="Purvine S.O."/>
            <person name="Wright A.T."/>
            <person name="Boxma B."/>
            <person name="Van Alen T."/>
            <person name="Hackstein J.H."/>
            <person name="Baker S.E."/>
            <person name="Grigoriev I.V."/>
            <person name="O'Malley M.A."/>
        </authorList>
    </citation>
    <scope>NUCLEOTIDE SEQUENCE [LARGE SCALE GENOMIC DNA]</scope>
    <source>
        <strain evidence="4 5">G1</strain>
    </source>
</reference>
<comment type="caution">
    <text evidence="4">The sequence shown here is derived from an EMBL/GenBank/DDBJ whole genome shotgun (WGS) entry which is preliminary data.</text>
</comment>
<feature type="non-terminal residue" evidence="4">
    <location>
        <position position="1"/>
    </location>
</feature>
<dbReference type="PRINTS" id="PR00320">
    <property type="entry name" value="GPROTEINBRPT"/>
</dbReference>
<dbReference type="InterPro" id="IPR001680">
    <property type="entry name" value="WD40_rpt"/>
</dbReference>
<dbReference type="STRING" id="1754190.A0A1Y2EUZ2"/>
<name>A0A1Y2EUZ2_9FUNG</name>
<proteinExistence type="predicted"/>
<dbReference type="PROSITE" id="PS50294">
    <property type="entry name" value="WD_REPEATS_REGION"/>
    <property type="match status" value="2"/>
</dbReference>
<dbReference type="Gene3D" id="2.130.10.10">
    <property type="entry name" value="YVTN repeat-like/Quinoprotein amine dehydrogenase"/>
    <property type="match status" value="2"/>
</dbReference>
<evidence type="ECO:0000256" key="3">
    <source>
        <dbReference type="PROSITE-ProRule" id="PRU00221"/>
    </source>
</evidence>
<protein>
    <submittedName>
        <fullName evidence="4">WD40 repeat-like protein</fullName>
    </submittedName>
</protein>
<evidence type="ECO:0000313" key="4">
    <source>
        <dbReference type="EMBL" id="ORY74665.1"/>
    </source>
</evidence>
<dbReference type="InterPro" id="IPR036322">
    <property type="entry name" value="WD40_repeat_dom_sf"/>
</dbReference>
<dbReference type="OrthoDB" id="674604at2759"/>
<organism evidence="4 5">
    <name type="scientific">Neocallimastix californiae</name>
    <dbReference type="NCBI Taxonomy" id="1754190"/>
    <lineage>
        <taxon>Eukaryota</taxon>
        <taxon>Fungi</taxon>
        <taxon>Fungi incertae sedis</taxon>
        <taxon>Chytridiomycota</taxon>
        <taxon>Chytridiomycota incertae sedis</taxon>
        <taxon>Neocallimastigomycetes</taxon>
        <taxon>Neocallimastigales</taxon>
        <taxon>Neocallimastigaceae</taxon>
        <taxon>Neocallimastix</taxon>
    </lineage>
</organism>
<gene>
    <name evidence="4" type="ORF">LY90DRAFT_401773</name>
</gene>
<dbReference type="InterPro" id="IPR015943">
    <property type="entry name" value="WD40/YVTN_repeat-like_dom_sf"/>
</dbReference>
<accession>A0A1Y2EUZ2</accession>
<dbReference type="Pfam" id="PF00400">
    <property type="entry name" value="WD40"/>
    <property type="match status" value="2"/>
</dbReference>
<dbReference type="AlphaFoldDB" id="A0A1Y2EUZ2"/>